<protein>
    <submittedName>
        <fullName evidence="1">Uncharacterized protein</fullName>
    </submittedName>
</protein>
<keyword evidence="2" id="KW-1185">Reference proteome</keyword>
<evidence type="ECO:0000313" key="1">
    <source>
        <dbReference type="EMBL" id="GAA0560740.1"/>
    </source>
</evidence>
<name>A0ABP3P5R6_9PROT</name>
<proteinExistence type="predicted"/>
<accession>A0ABP3P5R6</accession>
<sequence>MAELFATGRKHRRADDLGCKNGGGVPRPCRHDVCSGNARSHNVASTPLFRPLARYARHGWITAAATFTKAAFLNRETVCVVNKGE</sequence>
<evidence type="ECO:0000313" key="2">
    <source>
        <dbReference type="Proteomes" id="UP001499951"/>
    </source>
</evidence>
<comment type="caution">
    <text evidence="1">The sequence shown here is derived from an EMBL/GenBank/DDBJ whole genome shotgun (WGS) entry which is preliminary data.</text>
</comment>
<dbReference type="Proteomes" id="UP001499951">
    <property type="component" value="Unassembled WGS sequence"/>
</dbReference>
<gene>
    <name evidence="1" type="ORF">GCM10008942_06450</name>
</gene>
<reference evidence="2" key="1">
    <citation type="journal article" date="2019" name="Int. J. Syst. Evol. Microbiol.">
        <title>The Global Catalogue of Microorganisms (GCM) 10K type strain sequencing project: providing services to taxonomists for standard genome sequencing and annotation.</title>
        <authorList>
            <consortium name="The Broad Institute Genomics Platform"/>
            <consortium name="The Broad Institute Genome Sequencing Center for Infectious Disease"/>
            <person name="Wu L."/>
            <person name="Ma J."/>
        </authorList>
    </citation>
    <scope>NUCLEOTIDE SEQUENCE [LARGE SCALE GENOMIC DNA]</scope>
    <source>
        <strain evidence="2">JCM 15089</strain>
    </source>
</reference>
<organism evidence="1 2">
    <name type="scientific">Rhizomicrobium electricum</name>
    <dbReference type="NCBI Taxonomy" id="480070"/>
    <lineage>
        <taxon>Bacteria</taxon>
        <taxon>Pseudomonadati</taxon>
        <taxon>Pseudomonadota</taxon>
        <taxon>Alphaproteobacteria</taxon>
        <taxon>Micropepsales</taxon>
        <taxon>Micropepsaceae</taxon>
        <taxon>Rhizomicrobium</taxon>
    </lineage>
</organism>
<dbReference type="EMBL" id="BAAADD010000002">
    <property type="protein sequence ID" value="GAA0560740.1"/>
    <property type="molecule type" value="Genomic_DNA"/>
</dbReference>